<dbReference type="EMBL" id="JAMKFE010000011">
    <property type="protein sequence ID" value="MCM5681293.1"/>
    <property type="molecule type" value="Genomic_DNA"/>
</dbReference>
<keyword evidence="2" id="KW-1185">Reference proteome</keyword>
<organism evidence="1 2">
    <name type="scientific">Caldimonas mangrovi</name>
    <dbReference type="NCBI Taxonomy" id="2944811"/>
    <lineage>
        <taxon>Bacteria</taxon>
        <taxon>Pseudomonadati</taxon>
        <taxon>Pseudomonadota</taxon>
        <taxon>Betaproteobacteria</taxon>
        <taxon>Burkholderiales</taxon>
        <taxon>Sphaerotilaceae</taxon>
        <taxon>Caldimonas</taxon>
    </lineage>
</organism>
<proteinExistence type="predicted"/>
<dbReference type="RefSeq" id="WP_251779780.1">
    <property type="nucleotide sequence ID" value="NZ_JAMKFE010000011.1"/>
</dbReference>
<dbReference type="Proteomes" id="UP001165541">
    <property type="component" value="Unassembled WGS sequence"/>
</dbReference>
<dbReference type="SUPFAM" id="SSF52172">
    <property type="entry name" value="CheY-like"/>
    <property type="match status" value="1"/>
</dbReference>
<evidence type="ECO:0000313" key="2">
    <source>
        <dbReference type="Proteomes" id="UP001165541"/>
    </source>
</evidence>
<evidence type="ECO:0008006" key="3">
    <source>
        <dbReference type="Google" id="ProtNLM"/>
    </source>
</evidence>
<accession>A0ABT0YRB7</accession>
<gene>
    <name evidence="1" type="ORF">M8A51_17340</name>
</gene>
<sequence>MRSDPLPLLHGAPASRWVPGVLVLAPDTTAQQFAARACRHFEPHAHVQACAHLADAFRRIVAGTPDLLLLDPALAGEQLAALLQHARRFRPALTIALIGATPPRVSTPRAAERPDACLEWAELTPWLAQVLPRLRCRAQLEALQVGAFGDTTKPADLVPAA</sequence>
<comment type="caution">
    <text evidence="1">The sequence shown here is derived from an EMBL/GenBank/DDBJ whole genome shotgun (WGS) entry which is preliminary data.</text>
</comment>
<name>A0ABT0YRB7_9BURK</name>
<protein>
    <recommendedName>
        <fullName evidence="3">Response regulatory domain-containing protein</fullName>
    </recommendedName>
</protein>
<reference evidence="1" key="1">
    <citation type="submission" date="2022-05" db="EMBL/GenBank/DDBJ databases">
        <title>Schlegelella sp. nov., isolated from mangrove soil.</title>
        <authorList>
            <person name="Liu Y."/>
            <person name="Ge X."/>
            <person name="Liu W."/>
        </authorList>
    </citation>
    <scope>NUCLEOTIDE SEQUENCE</scope>
    <source>
        <strain evidence="1">S2-27</strain>
    </source>
</reference>
<dbReference type="InterPro" id="IPR011006">
    <property type="entry name" value="CheY-like_superfamily"/>
</dbReference>
<evidence type="ECO:0000313" key="1">
    <source>
        <dbReference type="EMBL" id="MCM5681293.1"/>
    </source>
</evidence>